<evidence type="ECO:0000313" key="3">
    <source>
        <dbReference type="Proteomes" id="UP000054097"/>
    </source>
</evidence>
<dbReference type="HOGENOM" id="CLU_1971842_0_0_1"/>
<keyword evidence="3" id="KW-1185">Reference proteome</keyword>
<gene>
    <name evidence="2" type="ORF">M408DRAFT_329636</name>
</gene>
<accession>A0A0C3B929</accession>
<sequence length="127" mass="14153">MACLCSPPPPSPDAQLSSKPSETRLDEAIRQRKCPERIKLLRKSNAPDPVFPFRCGTAGVALLWPSEVSCASFRVNMRSQVQEDSCNSRKSRANWWLGTRGGLWLPPRTILAHVLDSIRATMYGLCL</sequence>
<feature type="compositionally biased region" description="Pro residues" evidence="1">
    <location>
        <begin position="1"/>
        <end position="12"/>
    </location>
</feature>
<dbReference type="AlphaFoldDB" id="A0A0C3B929"/>
<reference evidence="2 3" key="1">
    <citation type="submission" date="2014-04" db="EMBL/GenBank/DDBJ databases">
        <authorList>
            <consortium name="DOE Joint Genome Institute"/>
            <person name="Kuo A."/>
            <person name="Zuccaro A."/>
            <person name="Kohler A."/>
            <person name="Nagy L.G."/>
            <person name="Floudas D."/>
            <person name="Copeland A."/>
            <person name="Barry K.W."/>
            <person name="Cichocki N."/>
            <person name="Veneault-Fourrey C."/>
            <person name="LaButti K."/>
            <person name="Lindquist E.A."/>
            <person name="Lipzen A."/>
            <person name="Lundell T."/>
            <person name="Morin E."/>
            <person name="Murat C."/>
            <person name="Sun H."/>
            <person name="Tunlid A."/>
            <person name="Henrissat B."/>
            <person name="Grigoriev I.V."/>
            <person name="Hibbett D.S."/>
            <person name="Martin F."/>
            <person name="Nordberg H.P."/>
            <person name="Cantor M.N."/>
            <person name="Hua S.X."/>
        </authorList>
    </citation>
    <scope>NUCLEOTIDE SEQUENCE [LARGE SCALE GENOMIC DNA]</scope>
    <source>
        <strain evidence="2 3">MAFF 305830</strain>
    </source>
</reference>
<evidence type="ECO:0000256" key="1">
    <source>
        <dbReference type="SAM" id="MobiDB-lite"/>
    </source>
</evidence>
<protein>
    <submittedName>
        <fullName evidence="2">Uncharacterized protein</fullName>
    </submittedName>
</protein>
<evidence type="ECO:0000313" key="2">
    <source>
        <dbReference type="EMBL" id="KIM27966.1"/>
    </source>
</evidence>
<reference evidence="3" key="2">
    <citation type="submission" date="2015-01" db="EMBL/GenBank/DDBJ databases">
        <title>Evolutionary Origins and Diversification of the Mycorrhizal Mutualists.</title>
        <authorList>
            <consortium name="DOE Joint Genome Institute"/>
            <consortium name="Mycorrhizal Genomics Consortium"/>
            <person name="Kohler A."/>
            <person name="Kuo A."/>
            <person name="Nagy L.G."/>
            <person name="Floudas D."/>
            <person name="Copeland A."/>
            <person name="Barry K.W."/>
            <person name="Cichocki N."/>
            <person name="Veneault-Fourrey C."/>
            <person name="LaButti K."/>
            <person name="Lindquist E.A."/>
            <person name="Lipzen A."/>
            <person name="Lundell T."/>
            <person name="Morin E."/>
            <person name="Murat C."/>
            <person name="Riley R."/>
            <person name="Ohm R."/>
            <person name="Sun H."/>
            <person name="Tunlid A."/>
            <person name="Henrissat B."/>
            <person name="Grigoriev I.V."/>
            <person name="Hibbett D.S."/>
            <person name="Martin F."/>
        </authorList>
    </citation>
    <scope>NUCLEOTIDE SEQUENCE [LARGE SCALE GENOMIC DNA]</scope>
    <source>
        <strain evidence="3">MAFF 305830</strain>
    </source>
</reference>
<proteinExistence type="predicted"/>
<name>A0A0C3B929_SERVB</name>
<organism evidence="2 3">
    <name type="scientific">Serendipita vermifera MAFF 305830</name>
    <dbReference type="NCBI Taxonomy" id="933852"/>
    <lineage>
        <taxon>Eukaryota</taxon>
        <taxon>Fungi</taxon>
        <taxon>Dikarya</taxon>
        <taxon>Basidiomycota</taxon>
        <taxon>Agaricomycotina</taxon>
        <taxon>Agaricomycetes</taxon>
        <taxon>Sebacinales</taxon>
        <taxon>Serendipitaceae</taxon>
        <taxon>Serendipita</taxon>
    </lineage>
</organism>
<dbReference type="EMBL" id="KN824295">
    <property type="protein sequence ID" value="KIM27966.1"/>
    <property type="molecule type" value="Genomic_DNA"/>
</dbReference>
<dbReference type="Proteomes" id="UP000054097">
    <property type="component" value="Unassembled WGS sequence"/>
</dbReference>
<feature type="region of interest" description="Disordered" evidence="1">
    <location>
        <begin position="1"/>
        <end position="28"/>
    </location>
</feature>